<sequence>MIRRFFRNPLGATGLALVALPVLAALVSLVWTPYDPTAFSPVDRWLPPSGAHPLGTDAGGRDLFSVLLAGAQSTMLATIIATTVAVALGLPLALATVLLPRRLGALLERGVDIAIAFPVLVLAIILVTSYGASVWTSSLAIGLGSSVVVARTLTPELRGLLVSPFITLATAGGVGTLGVLRRHVMPNIAPTLLVRTTQLLGVSALAEAGLSYLGFGTPPPTPSWGRTLSDLQAQVLTRPEVLIAPSVAIIILVLGFSLLGDALRDALEPSQHGVPGRARPTPASPRLPLDPPLSAQPSQPASERKVSA</sequence>
<dbReference type="OrthoDB" id="9812701at2"/>
<dbReference type="PANTHER" id="PTHR43386:SF1">
    <property type="entry name" value="D,D-DIPEPTIDE TRANSPORT SYSTEM PERMEASE PROTEIN DDPC-RELATED"/>
    <property type="match status" value="1"/>
</dbReference>
<protein>
    <submittedName>
        <fullName evidence="10">Peptide/nickel transport system permease protein</fullName>
    </submittedName>
</protein>
<accession>A0A542Y8I7</accession>
<dbReference type="Proteomes" id="UP000319094">
    <property type="component" value="Unassembled WGS sequence"/>
</dbReference>
<evidence type="ECO:0000256" key="4">
    <source>
        <dbReference type="ARBA" id="ARBA00022692"/>
    </source>
</evidence>
<name>A0A542Y8I7_9MICO</name>
<dbReference type="PANTHER" id="PTHR43386">
    <property type="entry name" value="OLIGOPEPTIDE TRANSPORT SYSTEM PERMEASE PROTEIN APPC"/>
    <property type="match status" value="1"/>
</dbReference>
<organism evidence="10 11">
    <name type="scientific">Leucobacter komagatae</name>
    <dbReference type="NCBI Taxonomy" id="55969"/>
    <lineage>
        <taxon>Bacteria</taxon>
        <taxon>Bacillati</taxon>
        <taxon>Actinomycetota</taxon>
        <taxon>Actinomycetes</taxon>
        <taxon>Micrococcales</taxon>
        <taxon>Microbacteriaceae</taxon>
        <taxon>Leucobacter</taxon>
    </lineage>
</organism>
<keyword evidence="6 7" id="KW-0472">Membrane</keyword>
<dbReference type="GO" id="GO:0055085">
    <property type="term" value="P:transmembrane transport"/>
    <property type="evidence" value="ECO:0007669"/>
    <property type="project" value="InterPro"/>
</dbReference>
<dbReference type="Pfam" id="PF12911">
    <property type="entry name" value="OppC_N"/>
    <property type="match status" value="1"/>
</dbReference>
<feature type="region of interest" description="Disordered" evidence="8">
    <location>
        <begin position="269"/>
        <end position="308"/>
    </location>
</feature>
<gene>
    <name evidence="10" type="ORF">FB468_2470</name>
</gene>
<comment type="subcellular location">
    <subcellularLocation>
        <location evidence="1 7">Cell membrane</location>
        <topology evidence="1 7">Multi-pass membrane protein</topology>
    </subcellularLocation>
</comment>
<evidence type="ECO:0000313" key="10">
    <source>
        <dbReference type="EMBL" id="TQL44413.1"/>
    </source>
</evidence>
<keyword evidence="3" id="KW-1003">Cell membrane</keyword>
<feature type="transmembrane region" description="Helical" evidence="7">
    <location>
        <begin position="161"/>
        <end position="180"/>
    </location>
</feature>
<evidence type="ECO:0000256" key="6">
    <source>
        <dbReference type="ARBA" id="ARBA00023136"/>
    </source>
</evidence>
<dbReference type="AlphaFoldDB" id="A0A542Y8I7"/>
<dbReference type="InterPro" id="IPR035906">
    <property type="entry name" value="MetI-like_sf"/>
</dbReference>
<feature type="domain" description="ABC transmembrane type-1" evidence="9">
    <location>
        <begin position="71"/>
        <end position="260"/>
    </location>
</feature>
<reference evidence="10 11" key="1">
    <citation type="submission" date="2019-06" db="EMBL/GenBank/DDBJ databases">
        <title>Sequencing the genomes of 1000 actinobacteria strains.</title>
        <authorList>
            <person name="Klenk H.-P."/>
        </authorList>
    </citation>
    <scope>NUCLEOTIDE SEQUENCE [LARGE SCALE GENOMIC DNA]</scope>
    <source>
        <strain evidence="10 11">DSM 8803</strain>
    </source>
</reference>
<feature type="transmembrane region" description="Helical" evidence="7">
    <location>
        <begin position="75"/>
        <end position="99"/>
    </location>
</feature>
<evidence type="ECO:0000256" key="1">
    <source>
        <dbReference type="ARBA" id="ARBA00004651"/>
    </source>
</evidence>
<feature type="transmembrane region" description="Helical" evidence="7">
    <location>
        <begin position="192"/>
        <end position="215"/>
    </location>
</feature>
<feature type="transmembrane region" description="Helical" evidence="7">
    <location>
        <begin position="111"/>
        <end position="132"/>
    </location>
</feature>
<dbReference type="Pfam" id="PF00528">
    <property type="entry name" value="BPD_transp_1"/>
    <property type="match status" value="1"/>
</dbReference>
<comment type="caution">
    <text evidence="10">The sequence shown here is derived from an EMBL/GenBank/DDBJ whole genome shotgun (WGS) entry which is preliminary data.</text>
</comment>
<feature type="transmembrane region" description="Helical" evidence="7">
    <location>
        <begin position="241"/>
        <end position="260"/>
    </location>
</feature>
<feature type="compositionally biased region" description="Pro residues" evidence="8">
    <location>
        <begin position="282"/>
        <end position="291"/>
    </location>
</feature>
<evidence type="ECO:0000259" key="9">
    <source>
        <dbReference type="PROSITE" id="PS50928"/>
    </source>
</evidence>
<evidence type="ECO:0000256" key="2">
    <source>
        <dbReference type="ARBA" id="ARBA00022448"/>
    </source>
</evidence>
<keyword evidence="5 7" id="KW-1133">Transmembrane helix</keyword>
<evidence type="ECO:0000256" key="3">
    <source>
        <dbReference type="ARBA" id="ARBA00022475"/>
    </source>
</evidence>
<dbReference type="InterPro" id="IPR050366">
    <property type="entry name" value="BP-dependent_transpt_permease"/>
</dbReference>
<dbReference type="GO" id="GO:0005886">
    <property type="term" value="C:plasma membrane"/>
    <property type="evidence" value="ECO:0007669"/>
    <property type="project" value="UniProtKB-SubCell"/>
</dbReference>
<dbReference type="EMBL" id="VFON01000001">
    <property type="protein sequence ID" value="TQL44413.1"/>
    <property type="molecule type" value="Genomic_DNA"/>
</dbReference>
<comment type="similarity">
    <text evidence="7">Belongs to the binding-protein-dependent transport system permease family.</text>
</comment>
<dbReference type="Gene3D" id="1.10.3720.10">
    <property type="entry name" value="MetI-like"/>
    <property type="match status" value="1"/>
</dbReference>
<evidence type="ECO:0000256" key="5">
    <source>
        <dbReference type="ARBA" id="ARBA00022989"/>
    </source>
</evidence>
<proteinExistence type="inferred from homology"/>
<dbReference type="CDD" id="cd06261">
    <property type="entry name" value="TM_PBP2"/>
    <property type="match status" value="1"/>
</dbReference>
<dbReference type="RefSeq" id="WP_141887602.1">
    <property type="nucleotide sequence ID" value="NZ_BAAAUY010000011.1"/>
</dbReference>
<evidence type="ECO:0000256" key="8">
    <source>
        <dbReference type="SAM" id="MobiDB-lite"/>
    </source>
</evidence>
<feature type="compositionally biased region" description="Low complexity" evidence="8">
    <location>
        <begin position="292"/>
        <end position="301"/>
    </location>
</feature>
<evidence type="ECO:0000313" key="11">
    <source>
        <dbReference type="Proteomes" id="UP000319094"/>
    </source>
</evidence>
<dbReference type="PROSITE" id="PS50928">
    <property type="entry name" value="ABC_TM1"/>
    <property type="match status" value="1"/>
</dbReference>
<dbReference type="InterPro" id="IPR000515">
    <property type="entry name" value="MetI-like"/>
</dbReference>
<evidence type="ECO:0000256" key="7">
    <source>
        <dbReference type="RuleBase" id="RU363032"/>
    </source>
</evidence>
<keyword evidence="11" id="KW-1185">Reference proteome</keyword>
<dbReference type="SUPFAM" id="SSF161098">
    <property type="entry name" value="MetI-like"/>
    <property type="match status" value="1"/>
</dbReference>
<keyword evidence="2 7" id="KW-0813">Transport</keyword>
<keyword evidence="4 7" id="KW-0812">Transmembrane</keyword>
<dbReference type="InterPro" id="IPR025966">
    <property type="entry name" value="OppC_N"/>
</dbReference>